<reference evidence="3" key="1">
    <citation type="journal article" date="2015" name="BMC Genomics">
        <title>Genomic and transcriptomic analysis of the endophytic fungus Pestalotiopsis fici reveals its lifestyle and high potential for synthesis of natural products.</title>
        <authorList>
            <person name="Wang X."/>
            <person name="Zhang X."/>
            <person name="Liu L."/>
            <person name="Xiang M."/>
            <person name="Wang W."/>
            <person name="Sun X."/>
            <person name="Che Y."/>
            <person name="Guo L."/>
            <person name="Liu G."/>
            <person name="Guo L."/>
            <person name="Wang C."/>
            <person name="Yin W.B."/>
            <person name="Stadler M."/>
            <person name="Zhang X."/>
            <person name="Liu X."/>
        </authorList>
    </citation>
    <scope>NUCLEOTIDE SEQUENCE [LARGE SCALE GENOMIC DNA]</scope>
    <source>
        <strain evidence="3">W106-1 / CGMCC3.15140</strain>
    </source>
</reference>
<feature type="region of interest" description="Disordered" evidence="1">
    <location>
        <begin position="105"/>
        <end position="144"/>
    </location>
</feature>
<dbReference type="InParanoid" id="W3WMR6"/>
<dbReference type="AlphaFoldDB" id="W3WMR6"/>
<dbReference type="RefSeq" id="XP_007840749.1">
    <property type="nucleotide sequence ID" value="XM_007842558.1"/>
</dbReference>
<proteinExistence type="predicted"/>
<evidence type="ECO:0000313" key="3">
    <source>
        <dbReference type="Proteomes" id="UP000030651"/>
    </source>
</evidence>
<protein>
    <submittedName>
        <fullName evidence="2">Uncharacterized protein</fullName>
    </submittedName>
</protein>
<evidence type="ECO:0000313" key="2">
    <source>
        <dbReference type="EMBL" id="ETS74111.1"/>
    </source>
</evidence>
<dbReference type="Proteomes" id="UP000030651">
    <property type="component" value="Unassembled WGS sequence"/>
</dbReference>
<accession>W3WMR6</accession>
<feature type="region of interest" description="Disordered" evidence="1">
    <location>
        <begin position="1"/>
        <end position="26"/>
    </location>
</feature>
<feature type="compositionally biased region" description="Acidic residues" evidence="1">
    <location>
        <begin position="124"/>
        <end position="144"/>
    </location>
</feature>
<dbReference type="KEGG" id="pfy:PFICI_13977"/>
<organism evidence="2 3">
    <name type="scientific">Pestalotiopsis fici (strain W106-1 / CGMCC3.15140)</name>
    <dbReference type="NCBI Taxonomy" id="1229662"/>
    <lineage>
        <taxon>Eukaryota</taxon>
        <taxon>Fungi</taxon>
        <taxon>Dikarya</taxon>
        <taxon>Ascomycota</taxon>
        <taxon>Pezizomycotina</taxon>
        <taxon>Sordariomycetes</taxon>
        <taxon>Xylariomycetidae</taxon>
        <taxon>Amphisphaeriales</taxon>
        <taxon>Sporocadaceae</taxon>
        <taxon>Pestalotiopsis</taxon>
    </lineage>
</organism>
<dbReference type="GeneID" id="19278990"/>
<keyword evidence="3" id="KW-1185">Reference proteome</keyword>
<gene>
    <name evidence="2" type="ORF">PFICI_13977</name>
</gene>
<sequence length="144" mass="16173">MGENKKQTTAQNITEKATAPVTPESAVKEPVYRHQYYLRSRAPIGERTLPFRIERKTPGGRVNLRVVKPGTSKLAQSRASLIIRQTPQVRIKVIGRWAGVARLAEERKAGHERTEVPLEKPNQDEDDAEECVEEGDGDAEETEE</sequence>
<evidence type="ECO:0000256" key="1">
    <source>
        <dbReference type="SAM" id="MobiDB-lite"/>
    </source>
</evidence>
<feature type="compositionally biased region" description="Basic and acidic residues" evidence="1">
    <location>
        <begin position="105"/>
        <end position="123"/>
    </location>
</feature>
<dbReference type="EMBL" id="KI912120">
    <property type="protein sequence ID" value="ETS74111.1"/>
    <property type="molecule type" value="Genomic_DNA"/>
</dbReference>
<name>W3WMR6_PESFW</name>
<dbReference type="HOGENOM" id="CLU_1797138_0_0_1"/>